<dbReference type="Gene3D" id="3.30.572.10">
    <property type="entry name" value="Thymidylate synthase/dCMP hydroxymethylase domain"/>
    <property type="match status" value="1"/>
</dbReference>
<evidence type="ECO:0000313" key="1">
    <source>
        <dbReference type="EMBL" id="MFC4906157.1"/>
    </source>
</evidence>
<comment type="caution">
    <text evidence="1">The sequence shown here is derived from an EMBL/GenBank/DDBJ whole genome shotgun (WGS) entry which is preliminary data.</text>
</comment>
<dbReference type="RefSeq" id="WP_378251872.1">
    <property type="nucleotide sequence ID" value="NZ_JBHSIT010000001.1"/>
</dbReference>
<sequence>MVPAAGNDLQHWETCGLAWIALLRHVWSAGEAGMEDRGPIIEGPPVLFEIGSLSWRDPILLRHGDRTRIAHWSSVPRARAEAAGGIGGRLRDLHGVDQLHWAAALLRARPWTTSAWVSLNDPGEPADAVPCLVALAFRLRAYRLVMTAMFRSQNVHRAYLSYIPLREVQLEVAEELGLPAGPMRVYVDVPHVAVRDAERVASILAAQPEAA</sequence>
<evidence type="ECO:0008006" key="3">
    <source>
        <dbReference type="Google" id="ProtNLM"/>
    </source>
</evidence>
<evidence type="ECO:0000313" key="2">
    <source>
        <dbReference type="Proteomes" id="UP001595872"/>
    </source>
</evidence>
<organism evidence="1 2">
    <name type="scientific">Actinomadura gamaensis</name>
    <dbReference type="NCBI Taxonomy" id="1763541"/>
    <lineage>
        <taxon>Bacteria</taxon>
        <taxon>Bacillati</taxon>
        <taxon>Actinomycetota</taxon>
        <taxon>Actinomycetes</taxon>
        <taxon>Streptosporangiales</taxon>
        <taxon>Thermomonosporaceae</taxon>
        <taxon>Actinomadura</taxon>
    </lineage>
</organism>
<dbReference type="Proteomes" id="UP001595872">
    <property type="component" value="Unassembled WGS sequence"/>
</dbReference>
<accession>A0ABV9TTP9</accession>
<name>A0ABV9TTP9_9ACTN</name>
<proteinExistence type="predicted"/>
<reference evidence="2" key="1">
    <citation type="journal article" date="2019" name="Int. J. Syst. Evol. Microbiol.">
        <title>The Global Catalogue of Microorganisms (GCM) 10K type strain sequencing project: providing services to taxonomists for standard genome sequencing and annotation.</title>
        <authorList>
            <consortium name="The Broad Institute Genomics Platform"/>
            <consortium name="The Broad Institute Genome Sequencing Center for Infectious Disease"/>
            <person name="Wu L."/>
            <person name="Ma J."/>
        </authorList>
    </citation>
    <scope>NUCLEOTIDE SEQUENCE [LARGE SCALE GENOMIC DNA]</scope>
    <source>
        <strain evidence="2">KLKA75</strain>
    </source>
</reference>
<gene>
    <name evidence="1" type="ORF">ACFPCY_02385</name>
</gene>
<protein>
    <recommendedName>
        <fullName evidence="3">Thymidylate synthase</fullName>
    </recommendedName>
</protein>
<dbReference type="InterPro" id="IPR036926">
    <property type="entry name" value="Thymidate_synth/dCMP_Mease_sf"/>
</dbReference>
<keyword evidence="2" id="KW-1185">Reference proteome</keyword>
<dbReference type="EMBL" id="JBHSIT010000001">
    <property type="protein sequence ID" value="MFC4906157.1"/>
    <property type="molecule type" value="Genomic_DNA"/>
</dbReference>
<dbReference type="SUPFAM" id="SSF55831">
    <property type="entry name" value="Thymidylate synthase/dCMP hydroxymethylase"/>
    <property type="match status" value="1"/>
</dbReference>